<protein>
    <submittedName>
        <fullName evidence="1">Uncharacterized protein</fullName>
    </submittedName>
</protein>
<name>A0AAV4PU73_CAEEX</name>
<reference evidence="1 2" key="1">
    <citation type="submission" date="2021-06" db="EMBL/GenBank/DDBJ databases">
        <title>Caerostris extrusa draft genome.</title>
        <authorList>
            <person name="Kono N."/>
            <person name="Arakawa K."/>
        </authorList>
    </citation>
    <scope>NUCLEOTIDE SEQUENCE [LARGE SCALE GENOMIC DNA]</scope>
</reference>
<proteinExistence type="predicted"/>
<gene>
    <name evidence="1" type="ORF">CEXT_213181</name>
</gene>
<dbReference type="EMBL" id="BPLR01005275">
    <property type="protein sequence ID" value="GIY01178.1"/>
    <property type="molecule type" value="Genomic_DNA"/>
</dbReference>
<evidence type="ECO:0000313" key="2">
    <source>
        <dbReference type="Proteomes" id="UP001054945"/>
    </source>
</evidence>
<evidence type="ECO:0000313" key="1">
    <source>
        <dbReference type="EMBL" id="GIY01178.1"/>
    </source>
</evidence>
<keyword evidence="2" id="KW-1185">Reference proteome</keyword>
<dbReference type="AlphaFoldDB" id="A0AAV4PU73"/>
<accession>A0AAV4PU73</accession>
<dbReference type="Proteomes" id="UP001054945">
    <property type="component" value="Unassembled WGS sequence"/>
</dbReference>
<sequence length="145" mass="16615">MAERWYRTTLNCCKVPSKYTLGVDDRVKSEDTTVLINPERIPPIRIKAPSKLKDPFRLITRQPRKVHYPILITPPQKLSNPRTYLLQSYTSSVIIYAIGLTVPETKTAKQAGSLLIQLRQGGRVAPSSESYRKLMHLPRYGRGFY</sequence>
<organism evidence="1 2">
    <name type="scientific">Caerostris extrusa</name>
    <name type="common">Bark spider</name>
    <name type="synonym">Caerostris bankana</name>
    <dbReference type="NCBI Taxonomy" id="172846"/>
    <lineage>
        <taxon>Eukaryota</taxon>
        <taxon>Metazoa</taxon>
        <taxon>Ecdysozoa</taxon>
        <taxon>Arthropoda</taxon>
        <taxon>Chelicerata</taxon>
        <taxon>Arachnida</taxon>
        <taxon>Araneae</taxon>
        <taxon>Araneomorphae</taxon>
        <taxon>Entelegynae</taxon>
        <taxon>Araneoidea</taxon>
        <taxon>Araneidae</taxon>
        <taxon>Caerostris</taxon>
    </lineage>
</organism>
<comment type="caution">
    <text evidence="1">The sequence shown here is derived from an EMBL/GenBank/DDBJ whole genome shotgun (WGS) entry which is preliminary data.</text>
</comment>